<comment type="subcellular location">
    <subcellularLocation>
        <location evidence="1">Periplasm</location>
    </subcellularLocation>
</comment>
<organism evidence="8 9">
    <name type="scientific">Microbulbifer elongatus</name>
    <dbReference type="NCBI Taxonomy" id="86173"/>
    <lineage>
        <taxon>Bacteria</taxon>
        <taxon>Pseudomonadati</taxon>
        <taxon>Pseudomonadota</taxon>
        <taxon>Gammaproteobacteria</taxon>
        <taxon>Cellvibrionales</taxon>
        <taxon>Microbulbiferaceae</taxon>
        <taxon>Microbulbifer</taxon>
    </lineage>
</organism>
<keyword evidence="9" id="KW-1185">Reference proteome</keyword>
<feature type="domain" description="Heparinase II/III-like C-terminal" evidence="7">
    <location>
        <begin position="390"/>
        <end position="649"/>
    </location>
</feature>
<dbReference type="PANTHER" id="PTHR39210:SF1">
    <property type="entry name" value="HEPARIN-SULFATE LYASE"/>
    <property type="match status" value="1"/>
</dbReference>
<evidence type="ECO:0000256" key="3">
    <source>
        <dbReference type="ARBA" id="ARBA00022764"/>
    </source>
</evidence>
<dbReference type="Gene3D" id="1.50.10.100">
    <property type="entry name" value="Chondroitin AC/alginate lyase"/>
    <property type="match status" value="1"/>
</dbReference>
<evidence type="ECO:0000256" key="1">
    <source>
        <dbReference type="ARBA" id="ARBA00004418"/>
    </source>
</evidence>
<dbReference type="InterPro" id="IPR008397">
    <property type="entry name" value="Alginate_lyase_dom"/>
</dbReference>
<dbReference type="SUPFAM" id="SSF48230">
    <property type="entry name" value="Chondroitin AC/alginate lyase"/>
    <property type="match status" value="1"/>
</dbReference>
<dbReference type="Pfam" id="PF07940">
    <property type="entry name" value="Hepar_II_III_C"/>
    <property type="match status" value="1"/>
</dbReference>
<dbReference type="PANTHER" id="PTHR39210">
    <property type="entry name" value="HEPARIN-SULFATE LYASE"/>
    <property type="match status" value="1"/>
</dbReference>
<dbReference type="RefSeq" id="WP_255874906.1">
    <property type="nucleotide sequence ID" value="NZ_JACASI010000030.1"/>
</dbReference>
<reference evidence="8" key="1">
    <citation type="thesis" date="2020" institute="Technische Universitat Dresden" country="Dresden, Germany">
        <title>The Agarolytic System of Microbulbifer elongatus PORT2, Isolated from Batu Karas, Pangandaran West Java Indonesia.</title>
        <authorList>
            <person name="Anggraeni S.R."/>
        </authorList>
    </citation>
    <scope>NUCLEOTIDE SEQUENCE</scope>
    <source>
        <strain evidence="8">PORT2</strain>
    </source>
</reference>
<keyword evidence="2 5" id="KW-0732">Signal</keyword>
<dbReference type="GO" id="GO:0016829">
    <property type="term" value="F:lyase activity"/>
    <property type="evidence" value="ECO:0007669"/>
    <property type="project" value="UniProtKB-KW"/>
</dbReference>
<evidence type="ECO:0000313" key="9">
    <source>
        <dbReference type="Proteomes" id="UP001205566"/>
    </source>
</evidence>
<dbReference type="Pfam" id="PF05426">
    <property type="entry name" value="Alginate_lyase"/>
    <property type="match status" value="1"/>
</dbReference>
<evidence type="ECO:0000256" key="4">
    <source>
        <dbReference type="ARBA" id="ARBA00023239"/>
    </source>
</evidence>
<evidence type="ECO:0000313" key="8">
    <source>
        <dbReference type="EMBL" id="MCQ3829877.1"/>
    </source>
</evidence>
<feature type="chain" id="PRO_5045721495" evidence="5">
    <location>
        <begin position="30"/>
        <end position="747"/>
    </location>
</feature>
<dbReference type="InterPro" id="IPR012480">
    <property type="entry name" value="Hepar_II_III_C"/>
</dbReference>
<dbReference type="InterPro" id="IPR008929">
    <property type="entry name" value="Chondroitin_lyas"/>
</dbReference>
<dbReference type="EMBL" id="JACASI010000030">
    <property type="protein sequence ID" value="MCQ3829877.1"/>
    <property type="molecule type" value="Genomic_DNA"/>
</dbReference>
<evidence type="ECO:0000256" key="5">
    <source>
        <dbReference type="SAM" id="SignalP"/>
    </source>
</evidence>
<evidence type="ECO:0000259" key="6">
    <source>
        <dbReference type="Pfam" id="PF05426"/>
    </source>
</evidence>
<name>A0ABT1P2Y2_9GAMM</name>
<proteinExistence type="predicted"/>
<feature type="signal peptide" evidence="5">
    <location>
        <begin position="1"/>
        <end position="29"/>
    </location>
</feature>
<protein>
    <submittedName>
        <fullName evidence="8">Alginate lyase family protein</fullName>
    </submittedName>
</protein>
<keyword evidence="4 8" id="KW-0456">Lyase</keyword>
<dbReference type="Gene3D" id="2.70.98.70">
    <property type="match status" value="1"/>
</dbReference>
<evidence type="ECO:0000259" key="7">
    <source>
        <dbReference type="Pfam" id="PF07940"/>
    </source>
</evidence>
<evidence type="ECO:0000256" key="2">
    <source>
        <dbReference type="ARBA" id="ARBA00022729"/>
    </source>
</evidence>
<comment type="caution">
    <text evidence="8">The sequence shown here is derived from an EMBL/GenBank/DDBJ whole genome shotgun (WGS) entry which is preliminary data.</text>
</comment>
<sequence>MFGNLQKNQRKSLAASVALVAGVSAAAFAFNPLSAVAADHPNLVISAADIDAMQGAIEQPGRFRNAFLTTQSAVDRALEAPIAVPQPADAGGGYTHEQHKKNYQLMYNAGVLYQITQDAKYAERVRDILLAYADMYPTLPLHPKRRPGAENPGKLFWQSLNEAVWLVYTIQAYDLIRPALSDSEAQKIEQGALRPVAKFLSVDSPKTFNKVHNHGTWLTAGVGMAGYVLDEPEWVEQALLDLDKSGKGGFLRQLSTLFSPDGYYNEGPYYQRYALMPFVTFAKAIENNEPERGIFDYRDGIVMKAIDTTIQLSYNNLFFPINDAIKSKGIDTSELVLGVTIAYGESGNPQLLDIAARQDQILLTGDGLKVAQALDAGAQQPYEFKSFAFRDGKDGDEGALVVLRQQVNGDQALVFKPAAQGMGHGHFDKLSWQFYDRGAEIVTDYGAARFLNVEAKNGGRYLEENETWAKQTVAHNTVVVDETSHFDNNLQVANRNHPELLFFHADDQVKISAAEIDSAYPGITLKRTLALVNNPDNGSTFAIDVFDVESRNKHQLDLPVHYNGQLVDTNFKLQGYTDSLRALGKENGYQHLWLKASAKPATGLAQVTWLNDNGRFYTQSSLVDGNTELLFTELGANDPNFNLRAEKSFIARRDNVDKHTFISVLEPHGEYNPSKEFTLKAESQVSALSHQRTGDLELIAIGGKNGTTQLLAYNRNSDVDDSVNNRFEFDGSEYSFNGRAKLFQIKN</sequence>
<dbReference type="Proteomes" id="UP001205566">
    <property type="component" value="Unassembled WGS sequence"/>
</dbReference>
<accession>A0ABT1P2Y2</accession>
<gene>
    <name evidence="8" type="ORF">HXX02_10515</name>
</gene>
<keyword evidence="3" id="KW-0574">Periplasm</keyword>
<feature type="domain" description="Alginate lyase" evidence="6">
    <location>
        <begin position="77"/>
        <end position="300"/>
    </location>
</feature>